<keyword evidence="3" id="KW-1185">Reference proteome</keyword>
<sequence>MVLGLELELKLEFEFGAQRNTQVCQPLNLCCACQRSGRGCGMGFAIPAPSQFGISSSNSYALEGSKEWKKNPKGLEVNRVKSGGEWKSRKGGTARWFGTYFGSFFGALKGAWRSLMCNEIGFLLPTYPLPFRRRGGVAIKLACGLSSILQLQQQHQRHSSNMAGRTAATSAANAAKRVQVYCLEASQFGPLQELAKSESRIRRMRRVQRIHSTDRDGVGDGAADDDVATGGIADKPISGHGKRAAKSQKGPKINAWPSRVTGLEAVAMAKYIYWIYVARTEAGCLFVAAPAQWMREINLKPVKEREAVAIGGQREFLAQWPPTGQCRQYYTSGYKYYNAVTPSF</sequence>
<protein>
    <submittedName>
        <fullName evidence="2">Uncharacterized protein</fullName>
    </submittedName>
</protein>
<dbReference type="Proteomes" id="UP001059596">
    <property type="component" value="Unassembled WGS sequence"/>
</dbReference>
<name>A0A9P9YNZ3_9MUSC</name>
<feature type="region of interest" description="Disordered" evidence="1">
    <location>
        <begin position="214"/>
        <end position="250"/>
    </location>
</feature>
<gene>
    <name evidence="2" type="ORF">M5D96_006379</name>
</gene>
<organism evidence="2 3">
    <name type="scientific">Drosophila gunungcola</name>
    <name type="common">fruit fly</name>
    <dbReference type="NCBI Taxonomy" id="103775"/>
    <lineage>
        <taxon>Eukaryota</taxon>
        <taxon>Metazoa</taxon>
        <taxon>Ecdysozoa</taxon>
        <taxon>Arthropoda</taxon>
        <taxon>Hexapoda</taxon>
        <taxon>Insecta</taxon>
        <taxon>Pterygota</taxon>
        <taxon>Neoptera</taxon>
        <taxon>Endopterygota</taxon>
        <taxon>Diptera</taxon>
        <taxon>Brachycera</taxon>
        <taxon>Muscomorpha</taxon>
        <taxon>Ephydroidea</taxon>
        <taxon>Drosophilidae</taxon>
        <taxon>Drosophila</taxon>
        <taxon>Sophophora</taxon>
    </lineage>
</organism>
<dbReference type="AlphaFoldDB" id="A0A9P9YNZ3"/>
<proteinExistence type="predicted"/>
<accession>A0A9P9YNZ3</accession>
<dbReference type="EMBL" id="JAMKOV010000004">
    <property type="protein sequence ID" value="KAI8040436.1"/>
    <property type="molecule type" value="Genomic_DNA"/>
</dbReference>
<evidence type="ECO:0000313" key="3">
    <source>
        <dbReference type="Proteomes" id="UP001059596"/>
    </source>
</evidence>
<evidence type="ECO:0000256" key="1">
    <source>
        <dbReference type="SAM" id="MobiDB-lite"/>
    </source>
</evidence>
<reference evidence="2" key="1">
    <citation type="journal article" date="2023" name="Genome Biol. Evol.">
        <title>Long-read-based Genome Assembly of Drosophila gunungcola Reveals Fewer Chemosensory Genes in Flower-breeding Species.</title>
        <authorList>
            <person name="Negi A."/>
            <person name="Liao B.Y."/>
            <person name="Yeh S.D."/>
        </authorList>
    </citation>
    <scope>NUCLEOTIDE SEQUENCE</scope>
    <source>
        <strain evidence="2">Sukarami</strain>
    </source>
</reference>
<evidence type="ECO:0000313" key="2">
    <source>
        <dbReference type="EMBL" id="KAI8040436.1"/>
    </source>
</evidence>
<comment type="caution">
    <text evidence="2">The sequence shown here is derived from an EMBL/GenBank/DDBJ whole genome shotgun (WGS) entry which is preliminary data.</text>
</comment>